<comment type="caution">
    <text evidence="1">The sequence shown here is derived from an EMBL/GenBank/DDBJ whole genome shotgun (WGS) entry which is preliminary data.</text>
</comment>
<reference evidence="1 2" key="1">
    <citation type="submission" date="2011-08" db="EMBL/GenBank/DDBJ databases">
        <title>The Genome Sequence of Oribacterium sp. ACB7.</title>
        <authorList>
            <consortium name="The Broad Institute Genome Sequencing Platform"/>
            <person name="Earl A."/>
            <person name="Ward D."/>
            <person name="Feldgarden M."/>
            <person name="Gevers D."/>
            <person name="Sizova M."/>
            <person name="Hazen A."/>
            <person name="Epstein S."/>
            <person name="Young S.K."/>
            <person name="Zeng Q."/>
            <person name="Gargeya S."/>
            <person name="Fitzgerald M."/>
            <person name="Haas B."/>
            <person name="Abouelleil A."/>
            <person name="Alvarado L."/>
            <person name="Arachchi H.M."/>
            <person name="Berlin A."/>
            <person name="Brown A."/>
            <person name="Chapman S.B."/>
            <person name="Chen Z."/>
            <person name="Dunbar C."/>
            <person name="Freedman E."/>
            <person name="Gearin G."/>
            <person name="Gellesch M."/>
            <person name="Goldberg J."/>
            <person name="Griggs A."/>
            <person name="Gujja S."/>
            <person name="Heiman D."/>
            <person name="Howarth C."/>
            <person name="Larson L."/>
            <person name="Lui A."/>
            <person name="MacDonald P.J.P."/>
            <person name="Montmayeur A."/>
            <person name="Murphy C."/>
            <person name="Neiman D."/>
            <person name="Pearson M."/>
            <person name="Priest M."/>
            <person name="Roberts A."/>
            <person name="Saif S."/>
            <person name="Shea T."/>
            <person name="Shenoy N."/>
            <person name="Sisk P."/>
            <person name="Stolte C."/>
            <person name="Sykes S."/>
            <person name="Wortman J."/>
            <person name="Nusbaum C."/>
            <person name="Birren B."/>
        </authorList>
    </citation>
    <scope>NUCLEOTIDE SEQUENCE [LARGE SCALE GENOMIC DNA]</scope>
    <source>
        <strain evidence="1 2">ACB7</strain>
    </source>
</reference>
<gene>
    <name evidence="1" type="ORF">HMPREF9624_00133</name>
</gene>
<evidence type="ECO:0008006" key="3">
    <source>
        <dbReference type="Google" id="ProtNLM"/>
    </source>
</evidence>
<dbReference type="PATRIC" id="fig|796944.3.peg.843"/>
<organism evidence="1 2">
    <name type="scientific">Oribacterium asaccharolyticum ACB7</name>
    <dbReference type="NCBI Taxonomy" id="796944"/>
    <lineage>
        <taxon>Bacteria</taxon>
        <taxon>Bacillati</taxon>
        <taxon>Bacillota</taxon>
        <taxon>Clostridia</taxon>
        <taxon>Lachnospirales</taxon>
        <taxon>Lachnospiraceae</taxon>
        <taxon>Oribacterium</taxon>
    </lineage>
</organism>
<dbReference type="InterPro" id="IPR031552">
    <property type="entry name" value="ParE-like_toxin"/>
</dbReference>
<dbReference type="RefSeq" id="WP_009536076.1">
    <property type="nucleotide sequence ID" value="NZ_JH414504.1"/>
</dbReference>
<name>G9WT99_9FIRM</name>
<evidence type="ECO:0000313" key="1">
    <source>
        <dbReference type="EMBL" id="EHL12931.1"/>
    </source>
</evidence>
<dbReference type="Gene3D" id="3.30.2310.20">
    <property type="entry name" value="RelE-like"/>
    <property type="match status" value="1"/>
</dbReference>
<evidence type="ECO:0000313" key="2">
    <source>
        <dbReference type="Proteomes" id="UP000003527"/>
    </source>
</evidence>
<accession>G9WT99</accession>
<protein>
    <recommendedName>
        <fullName evidence="3">Plasmid stabilization system protein</fullName>
    </recommendedName>
</protein>
<sequence length="96" mass="11243">MPELRFLPAAGKYLKKLKDKGLKEKFHEAIQTILENPFVGEAKKGDLEGIFCQDIFYNKTNYELAYAVYQEEAQIIIVIMAGTRENFYDSLKRYRK</sequence>
<proteinExistence type="predicted"/>
<dbReference type="HOGENOM" id="CLU_157820_1_0_9"/>
<dbReference type="InterPro" id="IPR035093">
    <property type="entry name" value="RelE/ParE_toxin_dom_sf"/>
</dbReference>
<dbReference type="Pfam" id="PF15781">
    <property type="entry name" value="ParE-like_toxin"/>
    <property type="match status" value="1"/>
</dbReference>
<dbReference type="SUPFAM" id="SSF143011">
    <property type="entry name" value="RelE-like"/>
    <property type="match status" value="1"/>
</dbReference>
<keyword evidence="2" id="KW-1185">Reference proteome</keyword>
<dbReference type="EMBL" id="AFZD01000012">
    <property type="protein sequence ID" value="EHL12931.1"/>
    <property type="molecule type" value="Genomic_DNA"/>
</dbReference>
<dbReference type="Proteomes" id="UP000003527">
    <property type="component" value="Unassembled WGS sequence"/>
</dbReference>
<dbReference type="AlphaFoldDB" id="G9WT99"/>